<sequence length="265" mass="29659">MIILLSPTKQMDFDSPLPAAFKQQNDTGDWGLPRFSTEAAGIMEDLSLFSRSELETLMQISPAISAAVIRMISDFSKDSCTIRPAITAYSGTVFKAMNVATLEDEQLLFAENRLRILSGLYGVLKPFDGIKAYRLEMKTPLCLNNGEKLSTFWRPRITAALASEKDLSNPDEPILNLASGEYMKAVDIKKIHNPVISIHFRDIIHGKLKTVGMYSKVARGKAVRLILEHKINRPEQFKSIPVGGYNYNSELSTESELVFIRREDG</sequence>
<evidence type="ECO:0000313" key="3">
    <source>
        <dbReference type="Proteomes" id="UP001221217"/>
    </source>
</evidence>
<dbReference type="GO" id="GO:0033194">
    <property type="term" value="P:response to hydroperoxide"/>
    <property type="evidence" value="ECO:0007669"/>
    <property type="project" value="TreeGrafter"/>
</dbReference>
<proteinExistence type="inferred from homology"/>
<reference evidence="2 3" key="1">
    <citation type="submission" date="2022-12" db="EMBL/GenBank/DDBJ databases">
        <title>Metagenome assembled genome from gulf of manar.</title>
        <authorList>
            <person name="Kohli P."/>
            <person name="Pk S."/>
            <person name="Venkata Ramana C."/>
            <person name="Sasikala C."/>
        </authorList>
    </citation>
    <scope>NUCLEOTIDE SEQUENCE [LARGE SCALE GENOMIC DNA]</scope>
    <source>
        <strain evidence="2">JB008</strain>
    </source>
</reference>
<dbReference type="Proteomes" id="UP001221217">
    <property type="component" value="Unassembled WGS sequence"/>
</dbReference>
<accession>A0AAJ1MLG8</accession>
<comment type="caution">
    <text evidence="2">The sequence shown here is derived from an EMBL/GenBank/DDBJ whole genome shotgun (WGS) entry which is preliminary data.</text>
</comment>
<name>A0AAJ1MLG8_9SPIO</name>
<dbReference type="PANTHER" id="PTHR30283:SF4">
    <property type="entry name" value="PEROXIDE STRESS RESISTANCE PROTEIN YAAA"/>
    <property type="match status" value="1"/>
</dbReference>
<dbReference type="Pfam" id="PF03883">
    <property type="entry name" value="H2O2_YaaD"/>
    <property type="match status" value="1"/>
</dbReference>
<evidence type="ECO:0000313" key="2">
    <source>
        <dbReference type="EMBL" id="MDC7225695.1"/>
    </source>
</evidence>
<gene>
    <name evidence="2" type="ORF">PQJ61_02900</name>
</gene>
<evidence type="ECO:0000256" key="1">
    <source>
        <dbReference type="HAMAP-Rule" id="MF_00652"/>
    </source>
</evidence>
<dbReference type="InterPro" id="IPR005583">
    <property type="entry name" value="YaaA"/>
</dbReference>
<comment type="similarity">
    <text evidence="1">Belongs to the UPF0246 family.</text>
</comment>
<dbReference type="EMBL" id="JAQQAL010000009">
    <property type="protein sequence ID" value="MDC7225695.1"/>
    <property type="molecule type" value="Genomic_DNA"/>
</dbReference>
<dbReference type="HAMAP" id="MF_00652">
    <property type="entry name" value="UPF0246"/>
    <property type="match status" value="1"/>
</dbReference>
<dbReference type="PANTHER" id="PTHR30283">
    <property type="entry name" value="PEROXIDE STRESS RESPONSE PROTEIN YAAA"/>
    <property type="match status" value="1"/>
</dbReference>
<dbReference type="GO" id="GO:0005829">
    <property type="term" value="C:cytosol"/>
    <property type="evidence" value="ECO:0007669"/>
    <property type="project" value="TreeGrafter"/>
</dbReference>
<dbReference type="AlphaFoldDB" id="A0AAJ1MLG8"/>
<protein>
    <recommendedName>
        <fullName evidence="1">UPF0246 protein PQJ61_02900</fullName>
    </recommendedName>
</protein>
<organism evidence="2 3">
    <name type="scientific">Candidatus Thalassospirochaeta sargassi</name>
    <dbReference type="NCBI Taxonomy" id="3119039"/>
    <lineage>
        <taxon>Bacteria</taxon>
        <taxon>Pseudomonadati</taxon>
        <taxon>Spirochaetota</taxon>
        <taxon>Spirochaetia</taxon>
        <taxon>Spirochaetales</taxon>
        <taxon>Spirochaetaceae</taxon>
        <taxon>Candidatus Thalassospirochaeta</taxon>
    </lineage>
</organism>